<proteinExistence type="predicted"/>
<protein>
    <submittedName>
        <fullName evidence="1">Uncharacterized protein</fullName>
    </submittedName>
</protein>
<evidence type="ECO:0000313" key="2">
    <source>
        <dbReference type="Proteomes" id="UP001493487"/>
    </source>
</evidence>
<comment type="caution">
    <text evidence="1">The sequence shown here is derived from an EMBL/GenBank/DDBJ whole genome shotgun (WGS) entry which is preliminary data.</text>
</comment>
<gene>
    <name evidence="1" type="ORF">QJS35_23190</name>
</gene>
<keyword evidence="2" id="KW-1185">Reference proteome</keyword>
<evidence type="ECO:0000313" key="1">
    <source>
        <dbReference type="EMBL" id="MEQ4485297.1"/>
    </source>
</evidence>
<dbReference type="EMBL" id="JASKHM010000014">
    <property type="protein sequence ID" value="MEQ4485297.1"/>
    <property type="molecule type" value="Genomic_DNA"/>
</dbReference>
<organism evidence="1 2">
    <name type="scientific">Cohnella silvisoli</name>
    <dbReference type="NCBI Taxonomy" id="2873699"/>
    <lineage>
        <taxon>Bacteria</taxon>
        <taxon>Bacillati</taxon>
        <taxon>Bacillota</taxon>
        <taxon>Bacilli</taxon>
        <taxon>Bacillales</taxon>
        <taxon>Paenibacillaceae</taxon>
        <taxon>Cohnella</taxon>
    </lineage>
</organism>
<reference evidence="1 2" key="1">
    <citation type="journal article" date="2023" name="Genome Announc.">
        <title>Pan-Genome Analyses of the Genus Cohnella and Proposal of the Novel Species Cohnella silvisoli sp. nov., Isolated from Forest Soil.</title>
        <authorList>
            <person name="Wang C."/>
            <person name="Mao L."/>
            <person name="Bao G."/>
            <person name="Zhu H."/>
        </authorList>
    </citation>
    <scope>NUCLEOTIDE SEQUENCE [LARGE SCALE GENOMIC DNA]</scope>
    <source>
        <strain evidence="1 2">NL03-T5-1</strain>
    </source>
</reference>
<name>A0ABV1KZQ4_9BACL</name>
<dbReference type="Proteomes" id="UP001493487">
    <property type="component" value="Unassembled WGS sequence"/>
</dbReference>
<accession>A0ABV1KZQ4</accession>
<sequence>MRDAALLMVWLVGLFGLIGGVLAAVARFVKKDSVKYDKQFTWIAYSSLWGSNRNKDPDDDGE</sequence>
<dbReference type="RefSeq" id="WP_232187274.1">
    <property type="nucleotide sequence ID" value="NZ_JAIOAP010000012.1"/>
</dbReference>